<dbReference type="InterPro" id="IPR013751">
    <property type="entry name" value="ACP_syn_III_N"/>
</dbReference>
<dbReference type="CDD" id="cd00830">
    <property type="entry name" value="KAS_III"/>
    <property type="match status" value="1"/>
</dbReference>
<dbReference type="Gene3D" id="3.40.47.10">
    <property type="match status" value="1"/>
</dbReference>
<feature type="domain" description="Beta-ketoacyl-[acyl-carrier-protein] synthase III C-terminal" evidence="3">
    <location>
        <begin position="255"/>
        <end position="342"/>
    </location>
</feature>
<dbReference type="RefSeq" id="WP_316413494.1">
    <property type="nucleotide sequence ID" value="NZ_AP027080.1"/>
</dbReference>
<keyword evidence="1" id="KW-0808">Transferase</keyword>
<dbReference type="GO" id="GO:0006633">
    <property type="term" value="P:fatty acid biosynthetic process"/>
    <property type="evidence" value="ECO:0007669"/>
    <property type="project" value="InterPro"/>
</dbReference>
<dbReference type="InterPro" id="IPR013747">
    <property type="entry name" value="ACP_syn_III_C"/>
</dbReference>
<feature type="domain" description="Beta-ketoacyl-[acyl-carrier-protein] synthase III N-terminal" evidence="4">
    <location>
        <begin position="115"/>
        <end position="192"/>
    </location>
</feature>
<dbReference type="GO" id="GO:0004315">
    <property type="term" value="F:3-oxoacyl-[acyl-carrier-protein] synthase activity"/>
    <property type="evidence" value="ECO:0007669"/>
    <property type="project" value="InterPro"/>
</dbReference>
<dbReference type="InterPro" id="IPR016039">
    <property type="entry name" value="Thiolase-like"/>
</dbReference>
<name>A0AA48GUW1_9BACT</name>
<protein>
    <submittedName>
        <fullName evidence="5">3-oxoacyl-ACP synthase</fullName>
    </submittedName>
</protein>
<proteinExistence type="predicted"/>
<sequence>MNLTYEGKKISGILTVLPARVSRFDDEAGNYTFPREKTLRLKPVMGFGEHRIVEDGVCVSDLCVFGLRDLFDRGLLRMEDIDALVLVTQSPDQFMPPTSNIIQGQLGLKRDMICLDINQGCAGFEIGLLQAFALLDQPAIRKVVVLNADVLSRKTSRQDRNSFPLIGDGASITVVEKDPGGPRIHANIQMDGTRRNALAIPAGGFRMPSTPATAVPVDDGTGNLRAQDHLVMNGQDVFTFVMTEVPPMILSLATAAGVALADIDWFLFHQPNKFMIQKLAEKLEIPPERMPGNVVERFGNASGVTIPTNVCLNLGHKLKDQRFTACFAGFGVGLTWSSILMTIGNMEFCEIVDY</sequence>
<dbReference type="PANTHER" id="PTHR34069:SF2">
    <property type="entry name" value="BETA-KETOACYL-[ACYL-CARRIER-PROTEIN] SYNTHASE III"/>
    <property type="match status" value="1"/>
</dbReference>
<dbReference type="GO" id="GO:0044550">
    <property type="term" value="P:secondary metabolite biosynthetic process"/>
    <property type="evidence" value="ECO:0007669"/>
    <property type="project" value="TreeGrafter"/>
</dbReference>
<reference evidence="6" key="1">
    <citation type="journal article" date="2023" name="Int. J. Syst. Evol. Microbiol.">
        <title>Mesoterricola silvestris gen. nov., sp. nov., Mesoterricola sediminis sp. nov., Geothrix oryzae sp. nov., Geothrix edaphica sp. nov., Geothrix rubra sp. nov., and Geothrix limicola sp. nov., six novel members of Acidobacteriota isolated from soils.</title>
        <authorList>
            <person name="Itoh H."/>
            <person name="Sugisawa Y."/>
            <person name="Mise K."/>
            <person name="Xu Z."/>
            <person name="Kuniyasu M."/>
            <person name="Ushijima N."/>
            <person name="Kawano K."/>
            <person name="Kobayashi E."/>
            <person name="Shiratori Y."/>
            <person name="Masuda Y."/>
            <person name="Senoo K."/>
        </authorList>
    </citation>
    <scope>NUCLEOTIDE SEQUENCE [LARGE SCALE GENOMIC DNA]</scope>
    <source>
        <strain evidence="6">W79</strain>
    </source>
</reference>
<evidence type="ECO:0000259" key="3">
    <source>
        <dbReference type="Pfam" id="PF08541"/>
    </source>
</evidence>
<evidence type="ECO:0000313" key="5">
    <source>
        <dbReference type="EMBL" id="BDU74820.1"/>
    </source>
</evidence>
<evidence type="ECO:0000313" key="6">
    <source>
        <dbReference type="Proteomes" id="UP001238179"/>
    </source>
</evidence>
<dbReference type="PANTHER" id="PTHR34069">
    <property type="entry name" value="3-OXOACYL-[ACYL-CARRIER-PROTEIN] SYNTHASE 3"/>
    <property type="match status" value="1"/>
</dbReference>
<dbReference type="EMBL" id="AP027080">
    <property type="protein sequence ID" value="BDU74820.1"/>
    <property type="molecule type" value="Genomic_DNA"/>
</dbReference>
<dbReference type="KEGG" id="msil:METEAL_39940"/>
<dbReference type="AlphaFoldDB" id="A0AA48GUW1"/>
<gene>
    <name evidence="5" type="ORF">METEAL_39940</name>
</gene>
<dbReference type="Pfam" id="PF08545">
    <property type="entry name" value="ACP_syn_III"/>
    <property type="match status" value="1"/>
</dbReference>
<keyword evidence="6" id="KW-1185">Reference proteome</keyword>
<keyword evidence="2" id="KW-0012">Acyltransferase</keyword>
<accession>A0AA48GUW1</accession>
<evidence type="ECO:0000256" key="2">
    <source>
        <dbReference type="ARBA" id="ARBA00023315"/>
    </source>
</evidence>
<dbReference type="Proteomes" id="UP001238179">
    <property type="component" value="Chromosome"/>
</dbReference>
<dbReference type="SUPFAM" id="SSF53901">
    <property type="entry name" value="Thiolase-like"/>
    <property type="match status" value="1"/>
</dbReference>
<organism evidence="5 6">
    <name type="scientific">Mesoterricola silvestris</name>
    <dbReference type="NCBI Taxonomy" id="2927979"/>
    <lineage>
        <taxon>Bacteria</taxon>
        <taxon>Pseudomonadati</taxon>
        <taxon>Acidobacteriota</taxon>
        <taxon>Holophagae</taxon>
        <taxon>Holophagales</taxon>
        <taxon>Holophagaceae</taxon>
        <taxon>Mesoterricola</taxon>
    </lineage>
</organism>
<dbReference type="Pfam" id="PF08541">
    <property type="entry name" value="ACP_syn_III_C"/>
    <property type="match status" value="1"/>
</dbReference>
<evidence type="ECO:0000256" key="1">
    <source>
        <dbReference type="ARBA" id="ARBA00022679"/>
    </source>
</evidence>
<evidence type="ECO:0000259" key="4">
    <source>
        <dbReference type="Pfam" id="PF08545"/>
    </source>
</evidence>